<keyword evidence="2" id="KW-1185">Reference proteome</keyword>
<accession>G7Z4C5</accession>
<dbReference type="KEGG" id="ali:AZOLI_3097"/>
<proteinExistence type="predicted"/>
<dbReference type="HOGENOM" id="CLU_2614388_0_0_5"/>
<dbReference type="AlphaFoldDB" id="G7Z4C5"/>
<organism evidence="1 2">
    <name type="scientific">Azospirillum lipoferum (strain 4B)</name>
    <dbReference type="NCBI Taxonomy" id="862719"/>
    <lineage>
        <taxon>Bacteria</taxon>
        <taxon>Pseudomonadati</taxon>
        <taxon>Pseudomonadota</taxon>
        <taxon>Alphaproteobacteria</taxon>
        <taxon>Rhodospirillales</taxon>
        <taxon>Azospirillaceae</taxon>
        <taxon>Azospirillum</taxon>
    </lineage>
</organism>
<reference evidence="2" key="1">
    <citation type="journal article" date="2011" name="PLoS Genet.">
        <title>Azospirillum genomes reveal transition of bacteria from aquatic to terrestrial environments.</title>
        <authorList>
            <person name="Wisniewski-Dye F."/>
            <person name="Borziak K."/>
            <person name="Khalsa-Moyers G."/>
            <person name="Alexandre G."/>
            <person name="Sukharnikov L.O."/>
            <person name="Wuichet K."/>
            <person name="Hurst G.B."/>
            <person name="McDonald W.H."/>
            <person name="Robertson J.S."/>
            <person name="Barbe V."/>
            <person name="Calteau A."/>
            <person name="Rouy Z."/>
            <person name="Mangenot S."/>
            <person name="Prigent-Combaret C."/>
            <person name="Normand P."/>
            <person name="Boyer M."/>
            <person name="Siguier P."/>
            <person name="Dessaux Y."/>
            <person name="Elmerich C."/>
            <person name="Condemine G."/>
            <person name="Krishnen G."/>
            <person name="Kennedy I."/>
            <person name="Paterson A.H."/>
            <person name="Gonzalez V."/>
            <person name="Mavingui P."/>
            <person name="Zhulin I.B."/>
        </authorList>
    </citation>
    <scope>NUCLEOTIDE SEQUENCE [LARGE SCALE GENOMIC DNA]</scope>
    <source>
        <strain evidence="2">4B</strain>
    </source>
</reference>
<protein>
    <submittedName>
        <fullName evidence="1">Uncharacterized protein</fullName>
    </submittedName>
</protein>
<dbReference type="Proteomes" id="UP000005667">
    <property type="component" value="Chromosome"/>
</dbReference>
<evidence type="ECO:0000313" key="2">
    <source>
        <dbReference type="Proteomes" id="UP000005667"/>
    </source>
</evidence>
<gene>
    <name evidence="1" type="ordered locus">AZOLI_3097</name>
</gene>
<dbReference type="STRING" id="862719.AZOLI_3097"/>
<name>G7Z4C5_AZOL4</name>
<evidence type="ECO:0000313" key="1">
    <source>
        <dbReference type="EMBL" id="CBS88263.1"/>
    </source>
</evidence>
<dbReference type="EMBL" id="FQ311868">
    <property type="protein sequence ID" value="CBS88263.1"/>
    <property type="molecule type" value="Genomic_DNA"/>
</dbReference>
<sequence>MRQRRRRWAELGRGGIGQPIQTAALHRRLRQNWRKFTPIQQNSSQKWRFSPYPVVAYDLLVGKTPAECLRLNHYPFWL</sequence>